<dbReference type="OrthoDB" id="1914154at2759"/>
<feature type="region of interest" description="Disordered" evidence="1">
    <location>
        <begin position="1"/>
        <end position="61"/>
    </location>
</feature>
<dbReference type="EMBL" id="RWGY01000051">
    <property type="protein sequence ID" value="TVU05590.1"/>
    <property type="molecule type" value="Genomic_DNA"/>
</dbReference>
<feature type="compositionally biased region" description="Low complexity" evidence="1">
    <location>
        <begin position="11"/>
        <end position="27"/>
    </location>
</feature>
<reference evidence="2 3" key="1">
    <citation type="journal article" date="2019" name="Sci. Rep.">
        <title>A high-quality genome of Eragrostis curvula grass provides insights into Poaceae evolution and supports new strategies to enhance forage quality.</title>
        <authorList>
            <person name="Carballo J."/>
            <person name="Santos B.A.C.M."/>
            <person name="Zappacosta D."/>
            <person name="Garbus I."/>
            <person name="Selva J.P."/>
            <person name="Gallo C.A."/>
            <person name="Diaz A."/>
            <person name="Albertini E."/>
            <person name="Caccamo M."/>
            <person name="Echenique V."/>
        </authorList>
    </citation>
    <scope>NUCLEOTIDE SEQUENCE [LARGE SCALE GENOMIC DNA]</scope>
    <source>
        <strain evidence="3">cv. Victoria</strain>
        <tissue evidence="2">Leaf</tissue>
    </source>
</reference>
<proteinExistence type="predicted"/>
<feature type="compositionally biased region" description="Basic and acidic residues" evidence="1">
    <location>
        <begin position="40"/>
        <end position="59"/>
    </location>
</feature>
<feature type="compositionally biased region" description="Gly residues" evidence="1">
    <location>
        <begin position="28"/>
        <end position="37"/>
    </location>
</feature>
<evidence type="ECO:0000256" key="1">
    <source>
        <dbReference type="SAM" id="MobiDB-lite"/>
    </source>
</evidence>
<dbReference type="AlphaFoldDB" id="A0A5J9T2P0"/>
<keyword evidence="3" id="KW-1185">Reference proteome</keyword>
<name>A0A5J9T2P0_9POAL</name>
<gene>
    <name evidence="2" type="ORF">EJB05_48758</name>
</gene>
<organism evidence="2 3">
    <name type="scientific">Eragrostis curvula</name>
    <name type="common">weeping love grass</name>
    <dbReference type="NCBI Taxonomy" id="38414"/>
    <lineage>
        <taxon>Eukaryota</taxon>
        <taxon>Viridiplantae</taxon>
        <taxon>Streptophyta</taxon>
        <taxon>Embryophyta</taxon>
        <taxon>Tracheophyta</taxon>
        <taxon>Spermatophyta</taxon>
        <taxon>Magnoliopsida</taxon>
        <taxon>Liliopsida</taxon>
        <taxon>Poales</taxon>
        <taxon>Poaceae</taxon>
        <taxon>PACMAD clade</taxon>
        <taxon>Chloridoideae</taxon>
        <taxon>Eragrostideae</taxon>
        <taxon>Eragrostidinae</taxon>
        <taxon>Eragrostis</taxon>
    </lineage>
</organism>
<feature type="non-terminal residue" evidence="2">
    <location>
        <position position="1"/>
    </location>
</feature>
<sequence>MSAVNRREHASAIPPAACGATASASGGAAAGGGGGGRSQATEKRKPPFRPAPDDTKPVLRDPVYPLSPLASPISSFFDHRGVTRVRIWLLTCADLAVGPRGGRAGRATATALPLTPGAAVLNSDGWIQSEQDDKPFL</sequence>
<evidence type="ECO:0000313" key="3">
    <source>
        <dbReference type="Proteomes" id="UP000324897"/>
    </source>
</evidence>
<protein>
    <submittedName>
        <fullName evidence="2">Uncharacterized protein</fullName>
    </submittedName>
</protein>
<dbReference type="Proteomes" id="UP000324897">
    <property type="component" value="Unassembled WGS sequence"/>
</dbReference>
<dbReference type="Gramene" id="TVU05590">
    <property type="protein sequence ID" value="TVU05590"/>
    <property type="gene ID" value="EJB05_48758"/>
</dbReference>
<evidence type="ECO:0000313" key="2">
    <source>
        <dbReference type="EMBL" id="TVU05590.1"/>
    </source>
</evidence>
<accession>A0A5J9T2P0</accession>
<feature type="compositionally biased region" description="Basic and acidic residues" evidence="1">
    <location>
        <begin position="1"/>
        <end position="10"/>
    </location>
</feature>
<comment type="caution">
    <text evidence="2">The sequence shown here is derived from an EMBL/GenBank/DDBJ whole genome shotgun (WGS) entry which is preliminary data.</text>
</comment>